<feature type="transmembrane region" description="Helical" evidence="1">
    <location>
        <begin position="16"/>
        <end position="33"/>
    </location>
</feature>
<keyword evidence="3" id="KW-1185">Reference proteome</keyword>
<keyword evidence="1" id="KW-1133">Transmembrane helix</keyword>
<dbReference type="AlphaFoldDB" id="A0A4V5NX05"/>
<organism evidence="2 3">
    <name type="scientific">Pedobacter cryophilus</name>
    <dbReference type="NCBI Taxonomy" id="2571271"/>
    <lineage>
        <taxon>Bacteria</taxon>
        <taxon>Pseudomonadati</taxon>
        <taxon>Bacteroidota</taxon>
        <taxon>Sphingobacteriia</taxon>
        <taxon>Sphingobacteriales</taxon>
        <taxon>Sphingobacteriaceae</taxon>
        <taxon>Pedobacter</taxon>
    </lineage>
</organism>
<proteinExistence type="predicted"/>
<gene>
    <name evidence="2" type="ORF">FA046_12290</name>
</gene>
<keyword evidence="1" id="KW-0812">Transmembrane</keyword>
<keyword evidence="1" id="KW-0472">Membrane</keyword>
<dbReference type="RefSeq" id="WP_136826814.1">
    <property type="nucleotide sequence ID" value="NZ_SWBP01000004.1"/>
</dbReference>
<dbReference type="OrthoDB" id="796231at2"/>
<evidence type="ECO:0000313" key="2">
    <source>
        <dbReference type="EMBL" id="TKB96850.1"/>
    </source>
</evidence>
<evidence type="ECO:0000313" key="3">
    <source>
        <dbReference type="Proteomes" id="UP000308181"/>
    </source>
</evidence>
<sequence>MSAETAFLKTYQQNKITFWIALVVLCLFVYIYFKGKADGKTNIADAKYIYGSAGIPKGFNPNILADTLHEVMSDLFTLTGTKDKAWNQLVNLQTDDMVIAVYNAFNDKYGAEGEGTLTQWINDEKYYDFSTGVKTKALNKLRSLRLT</sequence>
<reference evidence="2 3" key="1">
    <citation type="submission" date="2019-04" db="EMBL/GenBank/DDBJ databases">
        <title>Pedobacter sp. AR-3-17 sp. nov., isolated from Arctic soil.</title>
        <authorList>
            <person name="Dahal R.H."/>
            <person name="Kim D.-U."/>
        </authorList>
    </citation>
    <scope>NUCLEOTIDE SEQUENCE [LARGE SCALE GENOMIC DNA]</scope>
    <source>
        <strain evidence="2 3">AR-3-17</strain>
    </source>
</reference>
<comment type="caution">
    <text evidence="2">The sequence shown here is derived from an EMBL/GenBank/DDBJ whole genome shotgun (WGS) entry which is preliminary data.</text>
</comment>
<dbReference type="EMBL" id="SWBP01000004">
    <property type="protein sequence ID" value="TKB96850.1"/>
    <property type="molecule type" value="Genomic_DNA"/>
</dbReference>
<protein>
    <submittedName>
        <fullName evidence="2">Uncharacterized protein</fullName>
    </submittedName>
</protein>
<accession>A0A4V5NX05</accession>
<dbReference type="Proteomes" id="UP000308181">
    <property type="component" value="Unassembled WGS sequence"/>
</dbReference>
<name>A0A4V5NX05_9SPHI</name>
<evidence type="ECO:0000256" key="1">
    <source>
        <dbReference type="SAM" id="Phobius"/>
    </source>
</evidence>